<sequence>MAAFPPLNQIFGSHGPVYEAYYKQVDPKGTGSIGALDAATFMKKSGLKDTVLSQIWDMSDPTGRGYLEKPGFYVALKLISLVQNGQDLNMSKITSETPQPNLGPYEIVEEPAVPAPVVGGAAWDIKPSEKSKYDQVFDSLGPVNNMLGGDKVKPVLLNSKLPVDVLGRIWDLSDVDKDGFLDRDEFAVAMHLVYRAREGDQTPMVLPPGLIPPSKRKPVPHLAGGVQVLPTLPPSAIASAAAVVGSGPSTPTLKTEGTAPVPGVPWVVTPAEKASADIIFRQLDTDQDGLVTGPEIRETMAKSGLPNTVLAHVWTLCDISGSGKLNPEQFALSMHLIQQKMKGVELPAQLAPEMIPPSMRAQAGVDPAAFGVRDGTNAGPYSHVADFSAIKELDSLSKDIEDIKREKLQVEREKLQYEADVRLRQGEVTMLQKELDAITSTLTQLESQKKEAQKRLDELDDKKSNLDRNLKELRDKTSQEQMEVNKLKSQISNQDRLVQNQEGELEKLRVELQKLREEEQGLEQQVESSRQQLNQLADSQKEITSQISQTQTKVKSLQDQHRALSGKEPPGLPTTQFNGTSSFSELDKMSSRATRGSPVSTISNFSVGSNMDSFKEDPFKGQDPFGGSSDTGQGDPFQNEDPFKDSDPFKSDGFPSDPFASDDPFKDAFSSSAGGGKDDPFGNSDPFANAFPSSNASQADGFDAFGSSWASSVASHQQPGGDAFASDPFAASSPTKSAESPTPALPPKQNKKQPPPRPAPPKSKSPAPTKPKSDPFGDFGGDPFGGSDPFASSGKTNSDSSSFDAFANFGDNFGKVSEIS</sequence>
<dbReference type="CDD" id="cd00052">
    <property type="entry name" value="EH"/>
    <property type="match status" value="3"/>
</dbReference>
<evidence type="ECO:0000259" key="4">
    <source>
        <dbReference type="PROSITE" id="PS50222"/>
    </source>
</evidence>
<dbReference type="InterPro" id="IPR011992">
    <property type="entry name" value="EF-hand-dom_pair"/>
</dbReference>
<comment type="caution">
    <text evidence="5">The sequence shown here is derived from an EMBL/GenBank/DDBJ whole genome shotgun (WGS) entry which is preliminary data.</text>
</comment>
<feature type="domain" description="EF-hand" evidence="4">
    <location>
        <begin position="271"/>
        <end position="306"/>
    </location>
</feature>
<dbReference type="InterPro" id="IPR002048">
    <property type="entry name" value="EF_hand_dom"/>
</dbReference>
<name>A0ABD0LY25_9CAEN</name>
<dbReference type="PROSITE" id="PS50222">
    <property type="entry name" value="EF_HAND_2"/>
    <property type="match status" value="2"/>
</dbReference>
<dbReference type="Pfam" id="PF12763">
    <property type="entry name" value="EH"/>
    <property type="match status" value="3"/>
</dbReference>
<dbReference type="SUPFAM" id="SSF47473">
    <property type="entry name" value="EF-hand"/>
    <property type="match status" value="3"/>
</dbReference>
<feature type="domain" description="EH" evidence="3">
    <location>
        <begin position="14"/>
        <end position="114"/>
    </location>
</feature>
<dbReference type="PANTHER" id="PTHR11216:SF176">
    <property type="entry name" value="EPIDERMAL GROWTH FACTOR RECEPTOR PATHWAY SUBSTRATE CLONE 15, ISOFORM A"/>
    <property type="match status" value="1"/>
</dbReference>
<evidence type="ECO:0000256" key="1">
    <source>
        <dbReference type="ARBA" id="ARBA00022837"/>
    </source>
</evidence>
<organism evidence="5 6">
    <name type="scientific">Batillaria attramentaria</name>
    <dbReference type="NCBI Taxonomy" id="370345"/>
    <lineage>
        <taxon>Eukaryota</taxon>
        <taxon>Metazoa</taxon>
        <taxon>Spiralia</taxon>
        <taxon>Lophotrochozoa</taxon>
        <taxon>Mollusca</taxon>
        <taxon>Gastropoda</taxon>
        <taxon>Caenogastropoda</taxon>
        <taxon>Sorbeoconcha</taxon>
        <taxon>Cerithioidea</taxon>
        <taxon>Batillariidae</taxon>
        <taxon>Batillaria</taxon>
    </lineage>
</organism>
<feature type="compositionally biased region" description="Polar residues" evidence="2">
    <location>
        <begin position="591"/>
        <end position="612"/>
    </location>
</feature>
<dbReference type="Proteomes" id="UP001519460">
    <property type="component" value="Unassembled WGS sequence"/>
</dbReference>
<keyword evidence="1" id="KW-0106">Calcium</keyword>
<dbReference type="Gene3D" id="1.10.287.1490">
    <property type="match status" value="1"/>
</dbReference>
<feature type="compositionally biased region" description="Low complexity" evidence="2">
    <location>
        <begin position="720"/>
        <end position="734"/>
    </location>
</feature>
<dbReference type="PROSITE" id="PS00018">
    <property type="entry name" value="EF_HAND_1"/>
    <property type="match status" value="2"/>
</dbReference>
<dbReference type="EMBL" id="JACVVK020000017">
    <property type="protein sequence ID" value="KAK7503998.1"/>
    <property type="molecule type" value="Genomic_DNA"/>
</dbReference>
<evidence type="ECO:0000313" key="6">
    <source>
        <dbReference type="Proteomes" id="UP001519460"/>
    </source>
</evidence>
<feature type="compositionally biased region" description="Polar residues" evidence="2">
    <location>
        <begin position="573"/>
        <end position="584"/>
    </location>
</feature>
<feature type="compositionally biased region" description="Polar residues" evidence="2">
    <location>
        <begin position="522"/>
        <end position="555"/>
    </location>
</feature>
<evidence type="ECO:0008006" key="7">
    <source>
        <dbReference type="Google" id="ProtNLM"/>
    </source>
</evidence>
<feature type="compositionally biased region" description="Pro residues" evidence="2">
    <location>
        <begin position="753"/>
        <end position="763"/>
    </location>
</feature>
<keyword evidence="6" id="KW-1185">Reference proteome</keyword>
<proteinExistence type="predicted"/>
<feature type="domain" description="EH" evidence="3">
    <location>
        <begin position="272"/>
        <end position="361"/>
    </location>
</feature>
<feature type="region of interest" description="Disordered" evidence="2">
    <location>
        <begin position="521"/>
        <end position="820"/>
    </location>
</feature>
<dbReference type="SMART" id="SM00027">
    <property type="entry name" value="EH"/>
    <property type="match status" value="3"/>
</dbReference>
<dbReference type="InterPro" id="IPR018247">
    <property type="entry name" value="EF_Hand_1_Ca_BS"/>
</dbReference>
<feature type="compositionally biased region" description="Basic and acidic residues" evidence="2">
    <location>
        <begin position="641"/>
        <end position="650"/>
    </location>
</feature>
<protein>
    <recommendedName>
        <fullName evidence="7">Epidermal growth factor receptor substrate 15-like 1</fullName>
    </recommendedName>
</protein>
<dbReference type="PANTHER" id="PTHR11216">
    <property type="entry name" value="EH DOMAIN"/>
    <property type="match status" value="1"/>
</dbReference>
<accession>A0ABD0LY25</accession>
<gene>
    <name evidence="5" type="ORF">BaRGS_00004730</name>
</gene>
<feature type="compositionally biased region" description="Polar residues" evidence="2">
    <location>
        <begin position="708"/>
        <end position="718"/>
    </location>
</feature>
<evidence type="ECO:0000259" key="3">
    <source>
        <dbReference type="PROSITE" id="PS50031"/>
    </source>
</evidence>
<feature type="domain" description="EF-hand" evidence="4">
    <location>
        <begin position="161"/>
        <end position="196"/>
    </location>
</feature>
<evidence type="ECO:0000313" key="5">
    <source>
        <dbReference type="EMBL" id="KAK7503998.1"/>
    </source>
</evidence>
<dbReference type="AlphaFoldDB" id="A0ABD0LY25"/>
<dbReference type="PROSITE" id="PS50031">
    <property type="entry name" value="EH"/>
    <property type="match status" value="3"/>
</dbReference>
<evidence type="ECO:0000256" key="2">
    <source>
        <dbReference type="SAM" id="MobiDB-lite"/>
    </source>
</evidence>
<feature type="domain" description="EH" evidence="3">
    <location>
        <begin position="129"/>
        <end position="217"/>
    </location>
</feature>
<feature type="compositionally biased region" description="Low complexity" evidence="2">
    <location>
        <begin position="797"/>
        <end position="809"/>
    </location>
</feature>
<reference evidence="5 6" key="1">
    <citation type="journal article" date="2023" name="Sci. Data">
        <title>Genome assembly of the Korean intertidal mud-creeper Batillaria attramentaria.</title>
        <authorList>
            <person name="Patra A.K."/>
            <person name="Ho P.T."/>
            <person name="Jun S."/>
            <person name="Lee S.J."/>
            <person name="Kim Y."/>
            <person name="Won Y.J."/>
        </authorList>
    </citation>
    <scope>NUCLEOTIDE SEQUENCE [LARGE SCALE GENOMIC DNA]</scope>
    <source>
        <strain evidence="5">Wonlab-2016</strain>
    </source>
</reference>
<dbReference type="InterPro" id="IPR000261">
    <property type="entry name" value="EH_dom"/>
</dbReference>
<dbReference type="Gene3D" id="1.10.238.10">
    <property type="entry name" value="EF-hand"/>
    <property type="match status" value="3"/>
</dbReference>
<dbReference type="SMART" id="SM00054">
    <property type="entry name" value="EFh"/>
    <property type="match status" value="4"/>
</dbReference>